<evidence type="ECO:0000256" key="2">
    <source>
        <dbReference type="ARBA" id="ARBA00022723"/>
    </source>
</evidence>
<feature type="domain" description="Cytochrome c" evidence="5">
    <location>
        <begin position="50"/>
        <end position="136"/>
    </location>
</feature>
<dbReference type="InterPro" id="IPR009056">
    <property type="entry name" value="Cyt_c-like_dom"/>
</dbReference>
<dbReference type="Pfam" id="PF00034">
    <property type="entry name" value="Cytochrom_C"/>
    <property type="match status" value="1"/>
</dbReference>
<organism evidence="6 7">
    <name type="scientific">Niastella yeongjuensis</name>
    <dbReference type="NCBI Taxonomy" id="354355"/>
    <lineage>
        <taxon>Bacteria</taxon>
        <taxon>Pseudomonadati</taxon>
        <taxon>Bacteroidota</taxon>
        <taxon>Chitinophagia</taxon>
        <taxon>Chitinophagales</taxon>
        <taxon>Chitinophagaceae</taxon>
        <taxon>Niastella</taxon>
    </lineage>
</organism>
<gene>
    <name evidence="6" type="ORF">A4H97_11875</name>
</gene>
<dbReference type="PANTHER" id="PTHR35008">
    <property type="entry name" value="BLL4482 PROTEIN-RELATED"/>
    <property type="match status" value="1"/>
</dbReference>
<protein>
    <submittedName>
        <fullName evidence="6">Sulfite oxidase</fullName>
    </submittedName>
</protein>
<dbReference type="InterPro" id="IPR051459">
    <property type="entry name" value="Cytochrome_c-type_DH"/>
</dbReference>
<reference evidence="7" key="1">
    <citation type="submission" date="2016-04" db="EMBL/GenBank/DDBJ databases">
        <authorList>
            <person name="Chen L."/>
            <person name="Zhuang W."/>
            <person name="Wang G."/>
        </authorList>
    </citation>
    <scope>NUCLEOTIDE SEQUENCE [LARGE SCALE GENOMIC DNA]</scope>
    <source>
        <strain evidence="7">17621</strain>
    </source>
</reference>
<dbReference type="Gene3D" id="1.10.760.10">
    <property type="entry name" value="Cytochrome c-like domain"/>
    <property type="match status" value="1"/>
</dbReference>
<keyword evidence="2 4" id="KW-0479">Metal-binding</keyword>
<evidence type="ECO:0000313" key="7">
    <source>
        <dbReference type="Proteomes" id="UP000192610"/>
    </source>
</evidence>
<evidence type="ECO:0000256" key="3">
    <source>
        <dbReference type="ARBA" id="ARBA00023004"/>
    </source>
</evidence>
<evidence type="ECO:0000313" key="6">
    <source>
        <dbReference type="EMBL" id="OQP43202.1"/>
    </source>
</evidence>
<dbReference type="Proteomes" id="UP000192610">
    <property type="component" value="Unassembled WGS sequence"/>
</dbReference>
<proteinExistence type="predicted"/>
<dbReference type="SUPFAM" id="SSF46626">
    <property type="entry name" value="Cytochrome c"/>
    <property type="match status" value="1"/>
</dbReference>
<dbReference type="EMBL" id="LVXG01000056">
    <property type="protein sequence ID" value="OQP43202.1"/>
    <property type="molecule type" value="Genomic_DNA"/>
</dbReference>
<sequence>MVSAEGKVVYTDSANWPASFGLGRPASSSDIAKMDLDVRPDGKGLPVGEGNAIAGKAIYLTKCVACHGTDTTSGDAKLLGPVLISTKPGKGKTIGNYWPYATTLFDYVRRAMPYNEPGSLTNEEVYQVTAFLLQANKIIGEQDVMNAKTLPKLVMPAQKRFIPDDRKGGPEVR</sequence>
<dbReference type="PROSITE" id="PS51007">
    <property type="entry name" value="CYTC"/>
    <property type="match status" value="1"/>
</dbReference>
<name>A0A1V9EAT5_9BACT</name>
<keyword evidence="1 4" id="KW-0349">Heme</keyword>
<accession>A0A1V9EAT5</accession>
<dbReference type="STRING" id="354355.SAMN05660816_03041"/>
<dbReference type="PANTHER" id="PTHR35008:SF8">
    <property type="entry name" value="ALCOHOL DEHYDROGENASE CYTOCHROME C SUBUNIT"/>
    <property type="match status" value="1"/>
</dbReference>
<dbReference type="GO" id="GO:0020037">
    <property type="term" value="F:heme binding"/>
    <property type="evidence" value="ECO:0007669"/>
    <property type="project" value="InterPro"/>
</dbReference>
<comment type="caution">
    <text evidence="6">The sequence shown here is derived from an EMBL/GenBank/DDBJ whole genome shotgun (WGS) entry which is preliminary data.</text>
</comment>
<dbReference type="GO" id="GO:0009055">
    <property type="term" value="F:electron transfer activity"/>
    <property type="evidence" value="ECO:0007669"/>
    <property type="project" value="InterPro"/>
</dbReference>
<keyword evidence="7" id="KW-1185">Reference proteome</keyword>
<evidence type="ECO:0000256" key="1">
    <source>
        <dbReference type="ARBA" id="ARBA00022617"/>
    </source>
</evidence>
<keyword evidence="3 4" id="KW-0408">Iron</keyword>
<dbReference type="GO" id="GO:0046872">
    <property type="term" value="F:metal ion binding"/>
    <property type="evidence" value="ECO:0007669"/>
    <property type="project" value="UniProtKB-KW"/>
</dbReference>
<dbReference type="AlphaFoldDB" id="A0A1V9EAT5"/>
<evidence type="ECO:0000259" key="5">
    <source>
        <dbReference type="PROSITE" id="PS51007"/>
    </source>
</evidence>
<evidence type="ECO:0000256" key="4">
    <source>
        <dbReference type="PROSITE-ProRule" id="PRU00433"/>
    </source>
</evidence>
<dbReference type="InterPro" id="IPR036909">
    <property type="entry name" value="Cyt_c-like_dom_sf"/>
</dbReference>